<dbReference type="PROSITE" id="PS50887">
    <property type="entry name" value="GGDEF"/>
    <property type="match status" value="1"/>
</dbReference>
<dbReference type="InterPro" id="IPR001633">
    <property type="entry name" value="EAL_dom"/>
</dbReference>
<dbReference type="InterPro" id="IPR043128">
    <property type="entry name" value="Rev_trsase/Diguanyl_cyclase"/>
</dbReference>
<feature type="domain" description="EAL" evidence="1">
    <location>
        <begin position="183"/>
        <end position="433"/>
    </location>
</feature>
<dbReference type="PANTHER" id="PTHR33121">
    <property type="entry name" value="CYCLIC DI-GMP PHOSPHODIESTERASE PDEF"/>
    <property type="match status" value="1"/>
</dbReference>
<dbReference type="InterPro" id="IPR000160">
    <property type="entry name" value="GGDEF_dom"/>
</dbReference>
<dbReference type="AlphaFoldDB" id="A0A369MT33"/>
<dbReference type="InterPro" id="IPR050706">
    <property type="entry name" value="Cyclic-di-GMP_PDE-like"/>
</dbReference>
<evidence type="ECO:0000313" key="3">
    <source>
        <dbReference type="EMBL" id="RDB80622.1"/>
    </source>
</evidence>
<dbReference type="PANTHER" id="PTHR33121:SF70">
    <property type="entry name" value="SIGNALING PROTEIN YKOW"/>
    <property type="match status" value="1"/>
</dbReference>
<dbReference type="CDD" id="cd01948">
    <property type="entry name" value="EAL"/>
    <property type="match status" value="1"/>
</dbReference>
<dbReference type="Gene3D" id="3.30.70.270">
    <property type="match status" value="1"/>
</dbReference>
<reference evidence="3 4" key="1">
    <citation type="journal article" date="2018" name="Elife">
        <title>Discovery and characterization of a prevalent human gut bacterial enzyme sufficient for the inactivation of a family of plant toxins.</title>
        <authorList>
            <person name="Koppel N."/>
            <person name="Bisanz J.E."/>
            <person name="Pandelia M.E."/>
            <person name="Turnbaugh P.J."/>
            <person name="Balskus E.P."/>
        </authorList>
    </citation>
    <scope>NUCLEOTIDE SEQUENCE [LARGE SCALE GENOMIC DNA]</scope>
    <source>
        <strain evidence="3 4">FAA1-1-60AUCSF</strain>
    </source>
</reference>
<evidence type="ECO:0000259" key="2">
    <source>
        <dbReference type="PROSITE" id="PS50887"/>
    </source>
</evidence>
<dbReference type="Gene3D" id="3.20.20.450">
    <property type="entry name" value="EAL domain"/>
    <property type="match status" value="1"/>
</dbReference>
<dbReference type="SMART" id="SM00052">
    <property type="entry name" value="EAL"/>
    <property type="match status" value="1"/>
</dbReference>
<dbReference type="InterPro" id="IPR029787">
    <property type="entry name" value="Nucleotide_cyclase"/>
</dbReference>
<dbReference type="GO" id="GO:0071111">
    <property type="term" value="F:cyclic-guanylate-specific phosphodiesterase activity"/>
    <property type="evidence" value="ECO:0007669"/>
    <property type="project" value="InterPro"/>
</dbReference>
<evidence type="ECO:0000313" key="4">
    <source>
        <dbReference type="Proteomes" id="UP000253857"/>
    </source>
</evidence>
<dbReference type="SUPFAM" id="SSF55073">
    <property type="entry name" value="Nucleotide cyclase"/>
    <property type="match status" value="1"/>
</dbReference>
<dbReference type="NCBIfam" id="TIGR00254">
    <property type="entry name" value="GGDEF"/>
    <property type="match status" value="1"/>
</dbReference>
<dbReference type="Pfam" id="PF00563">
    <property type="entry name" value="EAL"/>
    <property type="match status" value="1"/>
</dbReference>
<gene>
    <name evidence="3" type="ORF">C1871_15410</name>
</gene>
<organism evidence="3 4">
    <name type="scientific">Eggerthella lenta</name>
    <name type="common">Eubacterium lentum</name>
    <dbReference type="NCBI Taxonomy" id="84112"/>
    <lineage>
        <taxon>Bacteria</taxon>
        <taxon>Bacillati</taxon>
        <taxon>Actinomycetota</taxon>
        <taxon>Coriobacteriia</taxon>
        <taxon>Eggerthellales</taxon>
        <taxon>Eggerthellaceae</taxon>
        <taxon>Eggerthella</taxon>
    </lineage>
</organism>
<feature type="domain" description="GGDEF" evidence="2">
    <location>
        <begin position="48"/>
        <end position="174"/>
    </location>
</feature>
<accession>A0A369MT33</accession>
<protein>
    <recommendedName>
        <fullName evidence="5">Bifunctional diguanylate cyclase/phosphodiesterase</fullName>
    </recommendedName>
</protein>
<proteinExistence type="predicted"/>
<feature type="non-terminal residue" evidence="3">
    <location>
        <position position="1"/>
    </location>
</feature>
<sequence>SEPRPRLASAAPAAPAASPCARDALTGLEARPGFLAHAEALLIAHPRTRYVLVCADVERFAAYNARHGREAGDELLSYLGASLAQALPPRSVAGRVGADRFAVLAPRSLLEEAALAEALSRGPAGARCAVSMGTCEAGPGSSAPGPADALERALLALRAAKSERRGPRVRRFSPAMLEEALLYQDALEGLGAAMASGGLRPAFQPVFECPSGRLAGAEALSRWGEPGAPGPGAYVPLLEEAGLAPAHDLHIVSLALDRLRAWIDADLPVVPVSANLARSTLLDPLLARCLEALLRERRLPACLLHLEVSEEAWRLDPDQLRCALMRLQAAGFSVAVDDFGTASTSLSALEGAPVDVVKLDASLLRADPGCGAVVVGAAVRLVHELGMVVVAEGVEDASQARFLEEAGADLLQGYLCSPPLDAEAFEGLLRDGGGAERALCLERGRTEPT</sequence>
<dbReference type="Proteomes" id="UP000253857">
    <property type="component" value="Unassembled WGS sequence"/>
</dbReference>
<comment type="caution">
    <text evidence="3">The sequence shown here is derived from an EMBL/GenBank/DDBJ whole genome shotgun (WGS) entry which is preliminary data.</text>
</comment>
<evidence type="ECO:0008006" key="5">
    <source>
        <dbReference type="Google" id="ProtNLM"/>
    </source>
</evidence>
<dbReference type="SMART" id="SM00267">
    <property type="entry name" value="GGDEF"/>
    <property type="match status" value="1"/>
</dbReference>
<dbReference type="SUPFAM" id="SSF141868">
    <property type="entry name" value="EAL domain-like"/>
    <property type="match status" value="1"/>
</dbReference>
<dbReference type="Pfam" id="PF00990">
    <property type="entry name" value="GGDEF"/>
    <property type="match status" value="1"/>
</dbReference>
<dbReference type="EMBL" id="PPTY01000059">
    <property type="protein sequence ID" value="RDB80622.1"/>
    <property type="molecule type" value="Genomic_DNA"/>
</dbReference>
<dbReference type="PROSITE" id="PS50883">
    <property type="entry name" value="EAL"/>
    <property type="match status" value="1"/>
</dbReference>
<dbReference type="InterPro" id="IPR035919">
    <property type="entry name" value="EAL_sf"/>
</dbReference>
<name>A0A369MT33_EGGLN</name>
<evidence type="ECO:0000259" key="1">
    <source>
        <dbReference type="PROSITE" id="PS50883"/>
    </source>
</evidence>